<sequence>MPSRASEGMAWGVRAVCAVRIFGFILLSLYLMPFAFGGQLPFASFYFSSLTSFPFLVSGFSSIYAKKSGLLNLFFSSSTNTPSRIPTRSDIDVLTRISHPAIHLGEATPLGVRMAAVRRAAPGPSEVQRAADGHPLGGHAWHWAVGLWRDGLERA</sequence>
<gene>
    <name evidence="2" type="ORF">EJ06DRAFT_126169</name>
</gene>
<keyword evidence="3" id="KW-1185">Reference proteome</keyword>
<accession>A0A6G1HR05</accession>
<protein>
    <submittedName>
        <fullName evidence="2">Uncharacterized protein</fullName>
    </submittedName>
</protein>
<dbReference type="Proteomes" id="UP000799640">
    <property type="component" value="Unassembled WGS sequence"/>
</dbReference>
<feature type="transmembrane region" description="Helical" evidence="1">
    <location>
        <begin position="12"/>
        <end position="32"/>
    </location>
</feature>
<proteinExistence type="predicted"/>
<evidence type="ECO:0000313" key="2">
    <source>
        <dbReference type="EMBL" id="KAF2398175.1"/>
    </source>
</evidence>
<evidence type="ECO:0000313" key="3">
    <source>
        <dbReference type="Proteomes" id="UP000799640"/>
    </source>
</evidence>
<name>A0A6G1HR05_9PEZI</name>
<keyword evidence="1" id="KW-1133">Transmembrane helix</keyword>
<feature type="transmembrane region" description="Helical" evidence="1">
    <location>
        <begin position="44"/>
        <end position="65"/>
    </location>
</feature>
<evidence type="ECO:0000256" key="1">
    <source>
        <dbReference type="SAM" id="Phobius"/>
    </source>
</evidence>
<organism evidence="2 3">
    <name type="scientific">Trichodelitschia bisporula</name>
    <dbReference type="NCBI Taxonomy" id="703511"/>
    <lineage>
        <taxon>Eukaryota</taxon>
        <taxon>Fungi</taxon>
        <taxon>Dikarya</taxon>
        <taxon>Ascomycota</taxon>
        <taxon>Pezizomycotina</taxon>
        <taxon>Dothideomycetes</taxon>
        <taxon>Dothideomycetes incertae sedis</taxon>
        <taxon>Phaeotrichales</taxon>
        <taxon>Phaeotrichaceae</taxon>
        <taxon>Trichodelitschia</taxon>
    </lineage>
</organism>
<keyword evidence="1" id="KW-0812">Transmembrane</keyword>
<dbReference type="EMBL" id="ML996701">
    <property type="protein sequence ID" value="KAF2398175.1"/>
    <property type="molecule type" value="Genomic_DNA"/>
</dbReference>
<reference evidence="2" key="1">
    <citation type="journal article" date="2020" name="Stud. Mycol.">
        <title>101 Dothideomycetes genomes: a test case for predicting lifestyles and emergence of pathogens.</title>
        <authorList>
            <person name="Haridas S."/>
            <person name="Albert R."/>
            <person name="Binder M."/>
            <person name="Bloem J."/>
            <person name="Labutti K."/>
            <person name="Salamov A."/>
            <person name="Andreopoulos B."/>
            <person name="Baker S."/>
            <person name="Barry K."/>
            <person name="Bills G."/>
            <person name="Bluhm B."/>
            <person name="Cannon C."/>
            <person name="Castanera R."/>
            <person name="Culley D."/>
            <person name="Daum C."/>
            <person name="Ezra D."/>
            <person name="Gonzalez J."/>
            <person name="Henrissat B."/>
            <person name="Kuo A."/>
            <person name="Liang C."/>
            <person name="Lipzen A."/>
            <person name="Lutzoni F."/>
            <person name="Magnuson J."/>
            <person name="Mondo S."/>
            <person name="Nolan M."/>
            <person name="Ohm R."/>
            <person name="Pangilinan J."/>
            <person name="Park H.-J."/>
            <person name="Ramirez L."/>
            <person name="Alfaro M."/>
            <person name="Sun H."/>
            <person name="Tritt A."/>
            <person name="Yoshinaga Y."/>
            <person name="Zwiers L.-H."/>
            <person name="Turgeon B."/>
            <person name="Goodwin S."/>
            <person name="Spatafora J."/>
            <person name="Crous P."/>
            <person name="Grigoriev I."/>
        </authorList>
    </citation>
    <scope>NUCLEOTIDE SEQUENCE</scope>
    <source>
        <strain evidence="2">CBS 262.69</strain>
    </source>
</reference>
<dbReference type="AlphaFoldDB" id="A0A6G1HR05"/>
<keyword evidence="1" id="KW-0472">Membrane</keyword>